<dbReference type="Gene3D" id="3.40.50.720">
    <property type="entry name" value="NAD(P)-binding Rossmann-like Domain"/>
    <property type="match status" value="1"/>
</dbReference>
<proteinExistence type="predicted"/>
<reference evidence="4" key="1">
    <citation type="submission" date="2020-05" db="EMBL/GenBank/DDBJ databases">
        <authorList>
            <person name="Chiriac C."/>
            <person name="Salcher M."/>
            <person name="Ghai R."/>
            <person name="Kavagutti S V."/>
        </authorList>
    </citation>
    <scope>NUCLEOTIDE SEQUENCE</scope>
</reference>
<dbReference type="EMBL" id="CAESAB010000018">
    <property type="protein sequence ID" value="CAB4336697.1"/>
    <property type="molecule type" value="Genomic_DNA"/>
</dbReference>
<dbReference type="InterPro" id="IPR050463">
    <property type="entry name" value="Gfo/Idh/MocA_oxidrdct_glycsds"/>
</dbReference>
<evidence type="ECO:0000256" key="1">
    <source>
        <dbReference type="ARBA" id="ARBA00023002"/>
    </source>
</evidence>
<dbReference type="GO" id="GO:0000166">
    <property type="term" value="F:nucleotide binding"/>
    <property type="evidence" value="ECO:0007669"/>
    <property type="project" value="InterPro"/>
</dbReference>
<sequence>MSEKLRVGVLSAGAWSVAVHIPELKKHTDVELVVVTNQNLETATKIQEMFGFEKALNSWEEALKLNLDAIIVSSPPIAHEAMVIAALNSGAHVLCEKPFAIDGKSAAKMLAAAKQNDRTLLVGYGWPYTNIFTRVRDLIQDGLIGKVEFATLGITCGIREILEGAPSDHSTSTGFMSERNTYIDPKIAAGGAIGTTMSHSLGLLIHILGDSFDWVASSSFPAGAALDYHESVSAQMKNGASVNMYCVSTFGSAPHVTWRFEAFGPKGDLRVDPTRRQITFHGAIGDSWVEEFEEKDVAYKSYMPTALLLERARGNEIPEGCDSSLGQLVVNATDGIYESWRTGSRSKVAG</sequence>
<dbReference type="SUPFAM" id="SSF51735">
    <property type="entry name" value="NAD(P)-binding Rossmann-fold domains"/>
    <property type="match status" value="1"/>
</dbReference>
<protein>
    <submittedName>
        <fullName evidence="4">Unannotated protein</fullName>
    </submittedName>
</protein>
<gene>
    <name evidence="4" type="ORF">UFOPK3820_00625</name>
</gene>
<keyword evidence="1" id="KW-0560">Oxidoreductase</keyword>
<evidence type="ECO:0000313" key="4">
    <source>
        <dbReference type="EMBL" id="CAB4336697.1"/>
    </source>
</evidence>
<dbReference type="SUPFAM" id="SSF55347">
    <property type="entry name" value="Glyceraldehyde-3-phosphate dehydrogenase-like, C-terminal domain"/>
    <property type="match status" value="1"/>
</dbReference>
<evidence type="ECO:0000259" key="3">
    <source>
        <dbReference type="Pfam" id="PF22725"/>
    </source>
</evidence>
<dbReference type="Gene3D" id="3.30.360.10">
    <property type="entry name" value="Dihydrodipicolinate Reductase, domain 2"/>
    <property type="match status" value="1"/>
</dbReference>
<dbReference type="Pfam" id="PF01408">
    <property type="entry name" value="GFO_IDH_MocA"/>
    <property type="match status" value="1"/>
</dbReference>
<accession>A0A6J5Z6C7</accession>
<dbReference type="PANTHER" id="PTHR43818">
    <property type="entry name" value="BCDNA.GH03377"/>
    <property type="match status" value="1"/>
</dbReference>
<dbReference type="AlphaFoldDB" id="A0A6J5Z6C7"/>
<evidence type="ECO:0000259" key="2">
    <source>
        <dbReference type="Pfam" id="PF01408"/>
    </source>
</evidence>
<dbReference type="GO" id="GO:0016491">
    <property type="term" value="F:oxidoreductase activity"/>
    <property type="evidence" value="ECO:0007669"/>
    <property type="project" value="UniProtKB-KW"/>
</dbReference>
<name>A0A6J5Z6C7_9ZZZZ</name>
<dbReference type="Pfam" id="PF22725">
    <property type="entry name" value="GFO_IDH_MocA_C3"/>
    <property type="match status" value="1"/>
</dbReference>
<dbReference type="InterPro" id="IPR036291">
    <property type="entry name" value="NAD(P)-bd_dom_sf"/>
</dbReference>
<dbReference type="PANTHER" id="PTHR43818:SF11">
    <property type="entry name" value="BCDNA.GH03377"/>
    <property type="match status" value="1"/>
</dbReference>
<feature type="domain" description="Gfo/Idh/MocA-like oxidoreductase N-terminal" evidence="2">
    <location>
        <begin position="6"/>
        <end position="124"/>
    </location>
</feature>
<dbReference type="InterPro" id="IPR055170">
    <property type="entry name" value="GFO_IDH_MocA-like_dom"/>
</dbReference>
<feature type="domain" description="GFO/IDH/MocA-like oxidoreductase" evidence="3">
    <location>
        <begin position="132"/>
        <end position="269"/>
    </location>
</feature>
<organism evidence="4">
    <name type="scientific">freshwater metagenome</name>
    <dbReference type="NCBI Taxonomy" id="449393"/>
    <lineage>
        <taxon>unclassified sequences</taxon>
        <taxon>metagenomes</taxon>
        <taxon>ecological metagenomes</taxon>
    </lineage>
</organism>
<dbReference type="InterPro" id="IPR000683">
    <property type="entry name" value="Gfo/Idh/MocA-like_OxRdtase_N"/>
</dbReference>